<organism evidence="2 3">
    <name type="scientific">Cryptococcus floricola</name>
    <dbReference type="NCBI Taxonomy" id="2591691"/>
    <lineage>
        <taxon>Eukaryota</taxon>
        <taxon>Fungi</taxon>
        <taxon>Dikarya</taxon>
        <taxon>Basidiomycota</taxon>
        <taxon>Agaricomycotina</taxon>
        <taxon>Tremellomycetes</taxon>
        <taxon>Tremellales</taxon>
        <taxon>Cryptococcaceae</taxon>
        <taxon>Cryptococcus</taxon>
    </lineage>
</organism>
<dbReference type="Proteomes" id="UP000322245">
    <property type="component" value="Unassembled WGS sequence"/>
</dbReference>
<comment type="caution">
    <text evidence="2">The sequence shown here is derived from an EMBL/GenBank/DDBJ whole genome shotgun (WGS) entry which is preliminary data.</text>
</comment>
<feature type="region of interest" description="Disordered" evidence="1">
    <location>
        <begin position="1"/>
        <end position="21"/>
    </location>
</feature>
<feature type="region of interest" description="Disordered" evidence="1">
    <location>
        <begin position="41"/>
        <end position="62"/>
    </location>
</feature>
<name>A0A5D3API5_9TREE</name>
<keyword evidence="3" id="KW-1185">Reference proteome</keyword>
<accession>A0A5D3API5</accession>
<reference evidence="2 3" key="1">
    <citation type="submission" date="2017-05" db="EMBL/GenBank/DDBJ databases">
        <title>The Genome Sequence of Tsuchiyaea wingfieldii DSM 27421.</title>
        <authorList>
            <person name="Cuomo C."/>
            <person name="Passer A."/>
            <person name="Billmyre B."/>
            <person name="Heitman J."/>
        </authorList>
    </citation>
    <scope>NUCLEOTIDE SEQUENCE [LARGE SCALE GENOMIC DNA]</scope>
    <source>
        <strain evidence="2 3">DSM 27421</strain>
    </source>
</reference>
<dbReference type="EMBL" id="NIDF01000088">
    <property type="protein sequence ID" value="TYJ53457.1"/>
    <property type="molecule type" value="Genomic_DNA"/>
</dbReference>
<dbReference type="AlphaFoldDB" id="A0A5D3API5"/>
<gene>
    <name evidence="2" type="ORF">B9479_005901</name>
</gene>
<proteinExistence type="predicted"/>
<evidence type="ECO:0000313" key="3">
    <source>
        <dbReference type="Proteomes" id="UP000322245"/>
    </source>
</evidence>
<evidence type="ECO:0000313" key="2">
    <source>
        <dbReference type="EMBL" id="TYJ53457.1"/>
    </source>
</evidence>
<protein>
    <submittedName>
        <fullName evidence="2">Uncharacterized protein</fullName>
    </submittedName>
</protein>
<sequence>MSESNTRFTSSVVSQGSATVQRSVSVDLNEESVPDAIKRIANEDPNFIEGEDVPVTATNDHE</sequence>
<evidence type="ECO:0000256" key="1">
    <source>
        <dbReference type="SAM" id="MobiDB-lite"/>
    </source>
</evidence>